<keyword evidence="3" id="KW-0679">Respiratory chain</keyword>
<keyword evidence="4" id="KW-0809">Transit peptide</keyword>
<keyword evidence="8" id="KW-1185">Reference proteome</keyword>
<dbReference type="InterPro" id="IPR038532">
    <property type="entry name" value="NDUFS4-like_sf"/>
</dbReference>
<proteinExistence type="predicted"/>
<keyword evidence="2" id="KW-0813">Transport</keyword>
<dbReference type="InterPro" id="IPR006885">
    <property type="entry name" value="NADH_UbQ_FeS_4_mit-like"/>
</dbReference>
<keyword evidence="5" id="KW-0249">Electron transport</keyword>
<comment type="subcellular location">
    <subcellularLocation>
        <location evidence="1">Membrane</location>
    </subcellularLocation>
</comment>
<dbReference type="PANTHER" id="PTHR12219:SF8">
    <property type="entry name" value="NADH DEHYDROGENASE [UBIQUINONE] IRON-SULFUR PROTEIN 4, MITOCHONDRIAL"/>
    <property type="match status" value="1"/>
</dbReference>
<evidence type="ECO:0000256" key="1">
    <source>
        <dbReference type="ARBA" id="ARBA00004370"/>
    </source>
</evidence>
<dbReference type="Gene3D" id="3.30.160.190">
    <property type="entry name" value="atu1810 like domain"/>
    <property type="match status" value="1"/>
</dbReference>
<evidence type="ECO:0000256" key="5">
    <source>
        <dbReference type="ARBA" id="ARBA00022982"/>
    </source>
</evidence>
<reference evidence="8" key="1">
    <citation type="journal article" date="2019" name="Int. J. Syst. Evol. Microbiol.">
        <title>The Global Catalogue of Microorganisms (GCM) 10K type strain sequencing project: providing services to taxonomists for standard genome sequencing and annotation.</title>
        <authorList>
            <consortium name="The Broad Institute Genomics Platform"/>
            <consortium name="The Broad Institute Genome Sequencing Center for Infectious Disease"/>
            <person name="Wu L."/>
            <person name="Ma J."/>
        </authorList>
    </citation>
    <scope>NUCLEOTIDE SEQUENCE [LARGE SCALE GENOMIC DNA]</scope>
    <source>
        <strain evidence="8">KCTC 52487</strain>
    </source>
</reference>
<sequence length="101" mass="11594">MFATIYRPSRNAMQSGQAKIRHWVLDFPQGAARRPDPLMGWTSSTDTKAQLKLKFDTKEEAIAYAKKHGIPFRVTEKPETKRVGKSYAANFSADRREPWSH</sequence>
<evidence type="ECO:0000256" key="4">
    <source>
        <dbReference type="ARBA" id="ARBA00022946"/>
    </source>
</evidence>
<dbReference type="EMBL" id="JBHRSV010000001">
    <property type="protein sequence ID" value="MFC2924661.1"/>
    <property type="molecule type" value="Genomic_DNA"/>
</dbReference>
<organism evidence="7 8">
    <name type="scientific">Hyphobacterium vulgare</name>
    <dbReference type="NCBI Taxonomy" id="1736751"/>
    <lineage>
        <taxon>Bacteria</taxon>
        <taxon>Pseudomonadati</taxon>
        <taxon>Pseudomonadota</taxon>
        <taxon>Alphaproteobacteria</taxon>
        <taxon>Maricaulales</taxon>
        <taxon>Maricaulaceae</taxon>
        <taxon>Hyphobacterium</taxon>
    </lineage>
</organism>
<name>A0ABV6ZTA4_9PROT</name>
<dbReference type="PANTHER" id="PTHR12219">
    <property type="entry name" value="NADH-UBIQUINONE OXIDOREDUCTASE"/>
    <property type="match status" value="1"/>
</dbReference>
<evidence type="ECO:0000256" key="6">
    <source>
        <dbReference type="ARBA" id="ARBA00023136"/>
    </source>
</evidence>
<evidence type="ECO:0000256" key="2">
    <source>
        <dbReference type="ARBA" id="ARBA00022448"/>
    </source>
</evidence>
<comment type="caution">
    <text evidence="7">The sequence shown here is derived from an EMBL/GenBank/DDBJ whole genome shotgun (WGS) entry which is preliminary data.</text>
</comment>
<accession>A0ABV6ZTA4</accession>
<evidence type="ECO:0000313" key="8">
    <source>
        <dbReference type="Proteomes" id="UP001595379"/>
    </source>
</evidence>
<keyword evidence="6" id="KW-0472">Membrane</keyword>
<protein>
    <submittedName>
        <fullName evidence="7">ETC complex I subunit</fullName>
    </submittedName>
</protein>
<evidence type="ECO:0000313" key="7">
    <source>
        <dbReference type="EMBL" id="MFC2924661.1"/>
    </source>
</evidence>
<dbReference type="Proteomes" id="UP001595379">
    <property type="component" value="Unassembled WGS sequence"/>
</dbReference>
<dbReference type="Pfam" id="PF04800">
    <property type="entry name" value="NDUS4"/>
    <property type="match status" value="1"/>
</dbReference>
<evidence type="ECO:0000256" key="3">
    <source>
        <dbReference type="ARBA" id="ARBA00022660"/>
    </source>
</evidence>
<gene>
    <name evidence="7" type="ORF">ACFOOR_00920</name>
</gene>
<dbReference type="RefSeq" id="WP_343163627.1">
    <property type="nucleotide sequence ID" value="NZ_JBHRSV010000001.1"/>
</dbReference>